<comment type="caution">
    <text evidence="3">The sequence shown here is derived from an EMBL/GenBank/DDBJ whole genome shotgun (WGS) entry which is preliminary data.</text>
</comment>
<sequence>MGKPLWLSPVCLGYLGWGASRPTLNIPALTALAVAISLLEGSFRVRLGSRTKKAQQVLEGLQVNLRSLEEAYEGCDRLALIRKH</sequence>
<name>A0A951Q6A2_9CYAN</name>
<evidence type="ECO:0000313" key="4">
    <source>
        <dbReference type="Proteomes" id="UP000757435"/>
    </source>
</evidence>
<dbReference type="AlphaFoldDB" id="A0A951Q6A2"/>
<keyword evidence="2" id="KW-1133">Transmembrane helix</keyword>
<keyword evidence="1" id="KW-0175">Coiled coil</keyword>
<evidence type="ECO:0000256" key="1">
    <source>
        <dbReference type="SAM" id="Coils"/>
    </source>
</evidence>
<protein>
    <submittedName>
        <fullName evidence="3">Uncharacterized protein</fullName>
    </submittedName>
</protein>
<keyword evidence="2" id="KW-0472">Membrane</keyword>
<reference evidence="3" key="1">
    <citation type="submission" date="2021-05" db="EMBL/GenBank/DDBJ databases">
        <authorList>
            <person name="Pietrasiak N."/>
            <person name="Ward R."/>
            <person name="Stajich J.E."/>
            <person name="Kurbessoian T."/>
        </authorList>
    </citation>
    <scope>NUCLEOTIDE SEQUENCE</scope>
    <source>
        <strain evidence="3">UHER 2000/2452</strain>
    </source>
</reference>
<reference evidence="3" key="2">
    <citation type="journal article" date="2022" name="Microbiol. Resour. Announc.">
        <title>Metagenome Sequencing to Explore Phylogenomics of Terrestrial Cyanobacteria.</title>
        <authorList>
            <person name="Ward R.D."/>
            <person name="Stajich J.E."/>
            <person name="Johansen J.R."/>
            <person name="Huntemann M."/>
            <person name="Clum A."/>
            <person name="Foster B."/>
            <person name="Foster B."/>
            <person name="Roux S."/>
            <person name="Palaniappan K."/>
            <person name="Varghese N."/>
            <person name="Mukherjee S."/>
            <person name="Reddy T.B.K."/>
            <person name="Daum C."/>
            <person name="Copeland A."/>
            <person name="Chen I.A."/>
            <person name="Ivanova N.N."/>
            <person name="Kyrpides N.C."/>
            <person name="Shapiro N."/>
            <person name="Eloe-Fadrosh E.A."/>
            <person name="Pietrasiak N."/>
        </authorList>
    </citation>
    <scope>NUCLEOTIDE SEQUENCE</scope>
    <source>
        <strain evidence="3">UHER 2000/2452</strain>
    </source>
</reference>
<evidence type="ECO:0000256" key="2">
    <source>
        <dbReference type="SAM" id="Phobius"/>
    </source>
</evidence>
<dbReference type="Proteomes" id="UP000757435">
    <property type="component" value="Unassembled WGS sequence"/>
</dbReference>
<feature type="transmembrane region" description="Helical" evidence="2">
    <location>
        <begin position="24"/>
        <end position="43"/>
    </location>
</feature>
<proteinExistence type="predicted"/>
<keyword evidence="2" id="KW-0812">Transmembrane</keyword>
<evidence type="ECO:0000313" key="3">
    <source>
        <dbReference type="EMBL" id="MBW4657152.1"/>
    </source>
</evidence>
<feature type="coiled-coil region" evidence="1">
    <location>
        <begin position="51"/>
        <end position="78"/>
    </location>
</feature>
<accession>A0A951Q6A2</accession>
<gene>
    <name evidence="3" type="ORF">KME15_00620</name>
</gene>
<dbReference type="EMBL" id="JAHHHD010000001">
    <property type="protein sequence ID" value="MBW4657152.1"/>
    <property type="molecule type" value="Genomic_DNA"/>
</dbReference>
<organism evidence="3 4">
    <name type="scientific">Drouetiella hepatica Uher 2000/2452</name>
    <dbReference type="NCBI Taxonomy" id="904376"/>
    <lineage>
        <taxon>Bacteria</taxon>
        <taxon>Bacillati</taxon>
        <taxon>Cyanobacteriota</taxon>
        <taxon>Cyanophyceae</taxon>
        <taxon>Oculatellales</taxon>
        <taxon>Oculatellaceae</taxon>
        <taxon>Drouetiella</taxon>
    </lineage>
</organism>